<proteinExistence type="predicted"/>
<evidence type="ECO:0000313" key="4">
    <source>
        <dbReference type="Proteomes" id="UP000053411"/>
    </source>
</evidence>
<accession>A0A0D2KFU4</accession>
<dbReference type="PANTHER" id="PTHR33359">
    <property type="entry name" value="MOLYBDOPTERIN SYNTHASE SULFUR CARRIER SUBUNIT"/>
    <property type="match status" value="1"/>
</dbReference>
<dbReference type="EMBL" id="KN848064">
    <property type="protein sequence ID" value="KIY02330.1"/>
    <property type="molecule type" value="Genomic_DNA"/>
</dbReference>
<dbReference type="VEuPathDB" id="FungiDB:Z520_02468"/>
<evidence type="ECO:0000313" key="3">
    <source>
        <dbReference type="EMBL" id="KIY02330.1"/>
    </source>
</evidence>
<dbReference type="GeneID" id="27708214"/>
<dbReference type="GO" id="GO:0006777">
    <property type="term" value="P:Mo-molybdopterin cofactor biosynthetic process"/>
    <property type="evidence" value="ECO:0007669"/>
    <property type="project" value="InterPro"/>
</dbReference>
<dbReference type="Gene3D" id="3.10.20.30">
    <property type="match status" value="1"/>
</dbReference>
<dbReference type="InterPro" id="IPR016155">
    <property type="entry name" value="Mopterin_synth/thiamin_S_b"/>
</dbReference>
<dbReference type="GO" id="GO:0000166">
    <property type="term" value="F:nucleotide binding"/>
    <property type="evidence" value="ECO:0007669"/>
    <property type="project" value="UniProtKB-KW"/>
</dbReference>
<dbReference type="RefSeq" id="XP_016636452.1">
    <property type="nucleotide sequence ID" value="XM_016772982.1"/>
</dbReference>
<keyword evidence="1" id="KW-0547">Nucleotide-binding</keyword>
<dbReference type="PANTHER" id="PTHR33359:SF1">
    <property type="entry name" value="MOLYBDOPTERIN SYNTHASE SULFUR CARRIER SUBUNIT"/>
    <property type="match status" value="1"/>
</dbReference>
<gene>
    <name evidence="3" type="ORF">Z520_02468</name>
</gene>
<feature type="region of interest" description="Disordered" evidence="2">
    <location>
        <begin position="83"/>
        <end position="119"/>
    </location>
</feature>
<protein>
    <recommendedName>
        <fullName evidence="5">MOCS2A</fullName>
    </recommendedName>
</protein>
<dbReference type="InterPro" id="IPR044672">
    <property type="entry name" value="MOCS2A"/>
</dbReference>
<dbReference type="AlphaFoldDB" id="A0A0D2KFU4"/>
<dbReference type="STRING" id="1442371.A0A0D2KFU4"/>
<sequence>MSSTTSATTATSTGTGKGTFTLLLFASASTYASGLETLHLPAPTTLRGIMATLESRFPGMRDKVLRSAAVTVNLEYVDFDLEAESEASRGDGQGGGGGGLDMVINEGDEVGVIPPVSSG</sequence>
<evidence type="ECO:0000256" key="1">
    <source>
        <dbReference type="ARBA" id="ARBA00022741"/>
    </source>
</evidence>
<dbReference type="GO" id="GO:1990133">
    <property type="term" value="C:molybdopterin adenylyltransferase complex"/>
    <property type="evidence" value="ECO:0007669"/>
    <property type="project" value="TreeGrafter"/>
</dbReference>
<feature type="compositionally biased region" description="Gly residues" evidence="2">
    <location>
        <begin position="91"/>
        <end position="100"/>
    </location>
</feature>
<dbReference type="CDD" id="cd00754">
    <property type="entry name" value="Ubl_MoaD"/>
    <property type="match status" value="1"/>
</dbReference>
<dbReference type="OrthoDB" id="5595860at2759"/>
<dbReference type="InterPro" id="IPR012675">
    <property type="entry name" value="Beta-grasp_dom_sf"/>
</dbReference>
<organism evidence="3 4">
    <name type="scientific">Fonsecaea multimorphosa CBS 102226</name>
    <dbReference type="NCBI Taxonomy" id="1442371"/>
    <lineage>
        <taxon>Eukaryota</taxon>
        <taxon>Fungi</taxon>
        <taxon>Dikarya</taxon>
        <taxon>Ascomycota</taxon>
        <taxon>Pezizomycotina</taxon>
        <taxon>Eurotiomycetes</taxon>
        <taxon>Chaetothyriomycetidae</taxon>
        <taxon>Chaetothyriales</taxon>
        <taxon>Herpotrichiellaceae</taxon>
        <taxon>Fonsecaea</taxon>
    </lineage>
</organism>
<keyword evidence="4" id="KW-1185">Reference proteome</keyword>
<reference evidence="3 4" key="1">
    <citation type="submission" date="2015-01" db="EMBL/GenBank/DDBJ databases">
        <title>The Genome Sequence of Fonsecaea multimorphosa CBS 102226.</title>
        <authorList>
            <consortium name="The Broad Institute Genomics Platform"/>
            <person name="Cuomo C."/>
            <person name="de Hoog S."/>
            <person name="Gorbushina A."/>
            <person name="Stielow B."/>
            <person name="Teixiera M."/>
            <person name="Abouelleil A."/>
            <person name="Chapman S.B."/>
            <person name="Priest M."/>
            <person name="Young S.K."/>
            <person name="Wortman J."/>
            <person name="Nusbaum C."/>
            <person name="Birren B."/>
        </authorList>
    </citation>
    <scope>NUCLEOTIDE SEQUENCE [LARGE SCALE GENOMIC DNA]</scope>
    <source>
        <strain evidence="3 4">CBS 102226</strain>
    </source>
</reference>
<name>A0A0D2KFU4_9EURO</name>
<dbReference type="SUPFAM" id="SSF54285">
    <property type="entry name" value="MoaD/ThiS"/>
    <property type="match status" value="1"/>
</dbReference>
<evidence type="ECO:0008006" key="5">
    <source>
        <dbReference type="Google" id="ProtNLM"/>
    </source>
</evidence>
<evidence type="ECO:0000256" key="2">
    <source>
        <dbReference type="SAM" id="MobiDB-lite"/>
    </source>
</evidence>
<dbReference type="Proteomes" id="UP000053411">
    <property type="component" value="Unassembled WGS sequence"/>
</dbReference>